<feature type="domain" description="Carboxylesterase type B" evidence="1">
    <location>
        <begin position="60"/>
        <end position="330"/>
    </location>
</feature>
<dbReference type="Proteomes" id="UP000730481">
    <property type="component" value="Unassembled WGS sequence"/>
</dbReference>
<dbReference type="AlphaFoldDB" id="A0A9P5AKY8"/>
<dbReference type="OrthoDB" id="408631at2759"/>
<dbReference type="PANTHER" id="PTHR11559">
    <property type="entry name" value="CARBOXYLESTERASE"/>
    <property type="match status" value="1"/>
</dbReference>
<reference evidence="2" key="2">
    <citation type="submission" date="2020-02" db="EMBL/GenBank/DDBJ databases">
        <title>Identification and distribution of gene clusters putatively required for synthesis of sphingolipid metabolism inhibitors in phylogenetically diverse species of the filamentous fungus Fusarium.</title>
        <authorList>
            <person name="Kim H.-S."/>
            <person name="Busman M."/>
            <person name="Brown D.W."/>
            <person name="Divon H."/>
            <person name="Uhlig S."/>
            <person name="Proctor R.H."/>
        </authorList>
    </citation>
    <scope>NUCLEOTIDE SEQUENCE</scope>
    <source>
        <strain evidence="2">NRRL 25174</strain>
    </source>
</reference>
<gene>
    <name evidence="2" type="ORF">FBEOM_5439</name>
</gene>
<reference evidence="2" key="1">
    <citation type="journal article" date="2017" name="Mycologia">
        <title>Fusarium algeriense, sp. nov., a novel toxigenic crown rot pathogen of durum wheat from Algeria is nested in the Fusarium burgessii species complex.</title>
        <authorList>
            <person name="Laraba I."/>
            <person name="Keddad A."/>
            <person name="Boureghda H."/>
            <person name="Abdallah N."/>
            <person name="Vaughan M.M."/>
            <person name="Proctor R.H."/>
            <person name="Busman M."/>
            <person name="O'Donnell K."/>
        </authorList>
    </citation>
    <scope>NUCLEOTIDE SEQUENCE</scope>
    <source>
        <strain evidence="2">NRRL 25174</strain>
    </source>
</reference>
<organism evidence="2 3">
    <name type="scientific">Fusarium beomiforme</name>
    <dbReference type="NCBI Taxonomy" id="44412"/>
    <lineage>
        <taxon>Eukaryota</taxon>
        <taxon>Fungi</taxon>
        <taxon>Dikarya</taxon>
        <taxon>Ascomycota</taxon>
        <taxon>Pezizomycotina</taxon>
        <taxon>Sordariomycetes</taxon>
        <taxon>Hypocreomycetidae</taxon>
        <taxon>Hypocreales</taxon>
        <taxon>Nectriaceae</taxon>
        <taxon>Fusarium</taxon>
        <taxon>Fusarium burgessii species complex</taxon>
    </lineage>
</organism>
<name>A0A9P5AKY8_9HYPO</name>
<keyword evidence="3" id="KW-1185">Reference proteome</keyword>
<feature type="domain" description="Carboxylesterase type B" evidence="1">
    <location>
        <begin position="11"/>
        <end position="37"/>
    </location>
</feature>
<sequence>MGEEALKEGVTNLGFRDQRLAFRWVKENIRAIGGDPDKGSYGPVWLQRATSRYPGGFNTTKRPQRTYDTFSRNVPSREELAGSDSTLDCLRKAPIEEIDIGLRSSGGQSWAPVLDGDFFADYPTNQLANRRFLKIPILIGANTDEGTSVGFTRPNNNDDLRDMEWMMVPSGVKVSTGKTQEELIDGLLELYHDDQTVGIPSLDNWLYVLKPGDPFAEELGFQCLRFNAILGDYLVHYQRRWANKAWAKHGIPAMSIASTSCQMDSHLGLEWDISKSPCQVSFVFHNIDGDGYDPNPFGGTEHIAHAKAMSKTISTAWISFFNDIDPNGESRSDLFDGNE</sequence>
<dbReference type="Gene3D" id="3.40.50.1820">
    <property type="entry name" value="alpha/beta hydrolase"/>
    <property type="match status" value="2"/>
</dbReference>
<comment type="caution">
    <text evidence="2">The sequence shown here is derived from an EMBL/GenBank/DDBJ whole genome shotgun (WGS) entry which is preliminary data.</text>
</comment>
<dbReference type="InterPro" id="IPR050309">
    <property type="entry name" value="Type-B_Carboxylest/Lipase"/>
</dbReference>
<dbReference type="EMBL" id="PVQB02000232">
    <property type="protein sequence ID" value="KAF4340655.1"/>
    <property type="molecule type" value="Genomic_DNA"/>
</dbReference>
<evidence type="ECO:0000313" key="3">
    <source>
        <dbReference type="Proteomes" id="UP000730481"/>
    </source>
</evidence>
<dbReference type="InterPro" id="IPR029058">
    <property type="entry name" value="AB_hydrolase_fold"/>
</dbReference>
<accession>A0A9P5AKY8</accession>
<dbReference type="InterPro" id="IPR002018">
    <property type="entry name" value="CarbesteraseB"/>
</dbReference>
<dbReference type="SUPFAM" id="SSF53474">
    <property type="entry name" value="alpha/beta-Hydrolases"/>
    <property type="match status" value="1"/>
</dbReference>
<evidence type="ECO:0000259" key="1">
    <source>
        <dbReference type="Pfam" id="PF00135"/>
    </source>
</evidence>
<proteinExistence type="predicted"/>
<evidence type="ECO:0000313" key="2">
    <source>
        <dbReference type="EMBL" id="KAF4340655.1"/>
    </source>
</evidence>
<dbReference type="Pfam" id="PF00135">
    <property type="entry name" value="COesterase"/>
    <property type="match status" value="2"/>
</dbReference>
<protein>
    <submittedName>
        <fullName evidence="2">Triacylglycerol lipase II</fullName>
    </submittedName>
</protein>